<accession>A0A1I6SM03</accession>
<dbReference type="STRING" id="871741.SAMN05192570_2568"/>
<organism evidence="2 3">
    <name type="scientific">Brevundimonas viscosa</name>
    <dbReference type="NCBI Taxonomy" id="871741"/>
    <lineage>
        <taxon>Bacteria</taxon>
        <taxon>Pseudomonadati</taxon>
        <taxon>Pseudomonadota</taxon>
        <taxon>Alphaproteobacteria</taxon>
        <taxon>Caulobacterales</taxon>
        <taxon>Caulobacteraceae</taxon>
        <taxon>Brevundimonas</taxon>
    </lineage>
</organism>
<dbReference type="Proteomes" id="UP000198788">
    <property type="component" value="Unassembled WGS sequence"/>
</dbReference>
<protein>
    <submittedName>
        <fullName evidence="2">Uncharacterized protein</fullName>
    </submittedName>
</protein>
<keyword evidence="1" id="KW-0732">Signal</keyword>
<evidence type="ECO:0000256" key="1">
    <source>
        <dbReference type="SAM" id="SignalP"/>
    </source>
</evidence>
<proteinExistence type="predicted"/>
<keyword evidence="3" id="KW-1185">Reference proteome</keyword>
<dbReference type="OrthoDB" id="7630914at2"/>
<feature type="signal peptide" evidence="1">
    <location>
        <begin position="1"/>
        <end position="27"/>
    </location>
</feature>
<feature type="chain" id="PRO_5011499538" evidence="1">
    <location>
        <begin position="28"/>
        <end position="286"/>
    </location>
</feature>
<evidence type="ECO:0000313" key="3">
    <source>
        <dbReference type="Proteomes" id="UP000198788"/>
    </source>
</evidence>
<name>A0A1I6SM03_9CAUL</name>
<dbReference type="AlphaFoldDB" id="A0A1I6SM03"/>
<sequence>MRIGQNAVRTQAALAAAIALLAPGAAAAGPADAYYERTFVIAADARCDLFPAPTAAALTAAAAQARGAALRAGASPAEVAAVATRARSRARAVACADPELATVRRRVDDAFAGWSRTPRMTFPGSRLDWTADRYGWDRTGWRLKQATTVGASPVAFGFAGKGDAPELAAVISWHGRPRPYGARLVLRDPNRLSRPWVAGGGLPPSTARASFWAAGVEAADPALSVDGQRAADIWRFPATAAEALERLDPREAFAIEFHFRDGSVATVRLETGDFAAGRAFLRMGRF</sequence>
<evidence type="ECO:0000313" key="2">
    <source>
        <dbReference type="EMBL" id="SFS77992.1"/>
    </source>
</evidence>
<dbReference type="RefSeq" id="WP_092311355.1">
    <property type="nucleotide sequence ID" value="NZ_FOZV01000005.1"/>
</dbReference>
<dbReference type="EMBL" id="FOZV01000005">
    <property type="protein sequence ID" value="SFS77992.1"/>
    <property type="molecule type" value="Genomic_DNA"/>
</dbReference>
<reference evidence="3" key="1">
    <citation type="submission" date="2016-10" db="EMBL/GenBank/DDBJ databases">
        <authorList>
            <person name="Varghese N."/>
            <person name="Submissions S."/>
        </authorList>
    </citation>
    <scope>NUCLEOTIDE SEQUENCE [LARGE SCALE GENOMIC DNA]</scope>
    <source>
        <strain evidence="3">CGMCC 1.10683</strain>
    </source>
</reference>
<gene>
    <name evidence="2" type="ORF">SAMN05192570_2568</name>
</gene>